<evidence type="ECO:0000313" key="2">
    <source>
        <dbReference type="Proteomes" id="UP000322084"/>
    </source>
</evidence>
<evidence type="ECO:0008006" key="3">
    <source>
        <dbReference type="Google" id="ProtNLM"/>
    </source>
</evidence>
<comment type="caution">
    <text evidence="1">The sequence shown here is derived from an EMBL/GenBank/DDBJ whole genome shotgun (WGS) entry which is preliminary data.</text>
</comment>
<dbReference type="Pfam" id="PF00873">
    <property type="entry name" value="ACR_tran"/>
    <property type="match status" value="1"/>
</dbReference>
<dbReference type="Gene3D" id="1.20.1640.10">
    <property type="entry name" value="Multidrug efflux transporter AcrB transmembrane domain"/>
    <property type="match status" value="1"/>
</dbReference>
<evidence type="ECO:0000313" key="1">
    <source>
        <dbReference type="EMBL" id="GEQ99310.1"/>
    </source>
</evidence>
<dbReference type="GO" id="GO:0016020">
    <property type="term" value="C:membrane"/>
    <property type="evidence" value="ECO:0007669"/>
    <property type="project" value="InterPro"/>
</dbReference>
<protein>
    <recommendedName>
        <fullName evidence="3">Efflux RND transporter permease subunit</fullName>
    </recommendedName>
</protein>
<reference evidence="1 2" key="1">
    <citation type="submission" date="2019-09" db="EMBL/GenBank/DDBJ databases">
        <title>NBRP : Genome information of microbial organism related human and environment.</title>
        <authorList>
            <person name="Hattori M."/>
            <person name="Oshima K."/>
            <person name="Inaba H."/>
            <person name="Suda W."/>
            <person name="Sakamoto M."/>
            <person name="Iino T."/>
            <person name="Kitahara M."/>
            <person name="Oshida Y."/>
            <person name="Iida T."/>
            <person name="Kudo T."/>
            <person name="Itoh T."/>
            <person name="Ohkuma M."/>
        </authorList>
    </citation>
    <scope>NUCLEOTIDE SEQUENCE [LARGE SCALE GENOMIC DNA]</scope>
    <source>
        <strain evidence="1 2">Hi-2</strain>
    </source>
</reference>
<accession>A0A5A7MTR4</accession>
<dbReference type="AlphaFoldDB" id="A0A5A7MTR4"/>
<dbReference type="GO" id="GO:0022857">
    <property type="term" value="F:transmembrane transporter activity"/>
    <property type="evidence" value="ECO:0007669"/>
    <property type="project" value="InterPro"/>
</dbReference>
<organism evidence="1 2">
    <name type="scientific">Iodidimonas gelatinilytica</name>
    <dbReference type="NCBI Taxonomy" id="1236966"/>
    <lineage>
        <taxon>Bacteria</taxon>
        <taxon>Pseudomonadati</taxon>
        <taxon>Pseudomonadota</taxon>
        <taxon>Alphaproteobacteria</taxon>
        <taxon>Iodidimonadales</taxon>
        <taxon>Iodidimonadaceae</taxon>
        <taxon>Iodidimonas</taxon>
    </lineage>
</organism>
<dbReference type="EMBL" id="BKCL01000017">
    <property type="protein sequence ID" value="GEQ99310.1"/>
    <property type="molecule type" value="Genomic_DNA"/>
</dbReference>
<dbReference type="InterPro" id="IPR001036">
    <property type="entry name" value="Acrflvin-R"/>
</dbReference>
<dbReference type="Gene3D" id="3.30.70.1430">
    <property type="entry name" value="Multidrug efflux transporter AcrB pore domain"/>
    <property type="match status" value="1"/>
</dbReference>
<proteinExistence type="predicted"/>
<gene>
    <name evidence="1" type="ORF">JCM17844_29470</name>
</gene>
<sequence>MISLLLVAFGIISFTQLPLRELPDIDPPIVSVNTNYPGASAAC</sequence>
<dbReference type="Proteomes" id="UP000322084">
    <property type="component" value="Unassembled WGS sequence"/>
</dbReference>
<name>A0A5A7MTR4_9PROT</name>